<reference evidence="2 3" key="1">
    <citation type="submission" date="2019-09" db="EMBL/GenBank/DDBJ databases">
        <title>Draft genome sequence of Bacillus sp. JC-7.</title>
        <authorList>
            <person name="Tanaka N."/>
            <person name="Shiwa Y."/>
            <person name="Fujita N."/>
            <person name="Tanasupawat S."/>
        </authorList>
    </citation>
    <scope>NUCLEOTIDE SEQUENCE [LARGE SCALE GENOMIC DNA]</scope>
    <source>
        <strain evidence="2 3">JC-7</strain>
    </source>
</reference>
<keyword evidence="1" id="KW-0472">Membrane</keyword>
<evidence type="ECO:0000256" key="1">
    <source>
        <dbReference type="SAM" id="Phobius"/>
    </source>
</evidence>
<feature type="transmembrane region" description="Helical" evidence="1">
    <location>
        <begin position="137"/>
        <end position="161"/>
    </location>
</feature>
<keyword evidence="1" id="KW-1133">Transmembrane helix</keyword>
<evidence type="ECO:0000313" key="2">
    <source>
        <dbReference type="EMBL" id="GER69382.1"/>
    </source>
</evidence>
<dbReference type="EMBL" id="BKZQ01000006">
    <property type="protein sequence ID" value="GER69382.1"/>
    <property type="molecule type" value="Genomic_DNA"/>
</dbReference>
<proteinExistence type="predicted"/>
<feature type="transmembrane region" description="Helical" evidence="1">
    <location>
        <begin position="76"/>
        <end position="97"/>
    </location>
</feature>
<dbReference type="AlphaFoldDB" id="A0A5J4J2Y8"/>
<organism evidence="2 3">
    <name type="scientific">Weizmannia acidilactici</name>
    <dbReference type="NCBI Taxonomy" id="2607726"/>
    <lineage>
        <taxon>Bacteria</taxon>
        <taxon>Bacillati</taxon>
        <taxon>Bacillota</taxon>
        <taxon>Bacilli</taxon>
        <taxon>Bacillales</taxon>
        <taxon>Bacillaceae</taxon>
        <taxon>Heyndrickxia</taxon>
    </lineage>
</organism>
<gene>
    <name evidence="2" type="ORF">BpJC7_06850</name>
</gene>
<sequence length="167" mass="19423">MLPERFDQNEIYVLVSLAALIFAVWILPKSVSRTAGITTGLFFSAVSCFADEVIGVTYPGNFYDTFDSHRHELFDIIMYFSVYILYGYIFINLLKMFLPRFSSKQFKIFYLLAWISASTILEGISDLFGVFHYLNGWNLFCSFLIYCLSFPLFFSFSKWVLKIEDSV</sequence>
<dbReference type="Proteomes" id="UP000391919">
    <property type="component" value="Unassembled WGS sequence"/>
</dbReference>
<feature type="transmembrane region" description="Helical" evidence="1">
    <location>
        <begin position="109"/>
        <end position="131"/>
    </location>
</feature>
<evidence type="ECO:0000313" key="3">
    <source>
        <dbReference type="Proteomes" id="UP000391919"/>
    </source>
</evidence>
<accession>A0A5J4J2Y8</accession>
<feature type="transmembrane region" description="Helical" evidence="1">
    <location>
        <begin position="12"/>
        <end position="28"/>
    </location>
</feature>
<keyword evidence="1" id="KW-0812">Transmembrane</keyword>
<name>A0A5J4J2Y8_9BACI</name>
<comment type="caution">
    <text evidence="2">The sequence shown here is derived from an EMBL/GenBank/DDBJ whole genome shotgun (WGS) entry which is preliminary data.</text>
</comment>
<keyword evidence="3" id="KW-1185">Reference proteome</keyword>
<feature type="transmembrane region" description="Helical" evidence="1">
    <location>
        <begin position="35"/>
        <end position="56"/>
    </location>
</feature>
<protein>
    <submittedName>
        <fullName evidence="2">Uncharacterized protein</fullName>
    </submittedName>
</protein>
<dbReference type="RefSeq" id="WP_151679418.1">
    <property type="nucleotide sequence ID" value="NZ_BKZQ01000006.1"/>
</dbReference>